<dbReference type="GO" id="GO:0000271">
    <property type="term" value="P:polysaccharide biosynthetic process"/>
    <property type="evidence" value="ECO:0007669"/>
    <property type="project" value="InterPro"/>
</dbReference>
<dbReference type="InterPro" id="IPR017476">
    <property type="entry name" value="UDP-Glc/GDP-Man"/>
</dbReference>
<gene>
    <name evidence="13" type="ORF">EIK76_03325</name>
</gene>
<evidence type="ECO:0000259" key="12">
    <source>
        <dbReference type="SMART" id="SM00984"/>
    </source>
</evidence>
<dbReference type="PIRSF" id="PIRSF500134">
    <property type="entry name" value="UDPglc_DH_bac"/>
    <property type="match status" value="1"/>
</dbReference>
<dbReference type="Proteomes" id="UP000276260">
    <property type="component" value="Unassembled WGS sequence"/>
</dbReference>
<evidence type="ECO:0000256" key="2">
    <source>
        <dbReference type="ARBA" id="ARBA00004756"/>
    </source>
</evidence>
<comment type="caution">
    <text evidence="13">The sequence shown here is derived from an EMBL/GenBank/DDBJ whole genome shotgun (WGS) entry which is preliminary data.</text>
</comment>
<dbReference type="OrthoDB" id="9803238at2"/>
<dbReference type="PANTHER" id="PTHR43750:SF2">
    <property type="entry name" value="UDP-GLUCOSE 6-DEHYDROGENASE"/>
    <property type="match status" value="1"/>
</dbReference>
<feature type="binding site" evidence="10">
    <location>
        <position position="307"/>
    </location>
    <ligand>
        <name>substrate</name>
    </ligand>
</feature>
<protein>
    <recommendedName>
        <fullName evidence="4 8">UDP-glucose 6-dehydrogenase</fullName>
        <ecNumber evidence="4 8">1.1.1.22</ecNumber>
    </recommendedName>
</protein>
<reference evidence="13 14" key="1">
    <citation type="submission" date="2018-11" db="EMBL/GenBank/DDBJ databases">
        <title>Draft genome analysis of Rheinheimera mesophila isolated from an industrial waste site.</title>
        <authorList>
            <person name="Yu Q."/>
            <person name="Qi Y."/>
            <person name="Zhang H."/>
            <person name="Lu Y."/>
            <person name="Pu J."/>
        </authorList>
    </citation>
    <scope>NUCLEOTIDE SEQUENCE [LARGE SCALE GENOMIC DNA]</scope>
    <source>
        <strain evidence="13 14">IITR13</strain>
    </source>
</reference>
<dbReference type="NCBIfam" id="TIGR03026">
    <property type="entry name" value="NDP-sugDHase"/>
    <property type="match status" value="1"/>
</dbReference>
<name>A0A3P3QSA0_9GAMM</name>
<feature type="binding site" evidence="10">
    <location>
        <position position="306"/>
    </location>
    <ligand>
        <name>substrate</name>
    </ligand>
</feature>
<feature type="active site" description="Nucleophile" evidence="9">
    <location>
        <position position="253"/>
    </location>
</feature>
<feature type="binding site" evidence="10">
    <location>
        <position position="197"/>
    </location>
    <ligand>
        <name>substrate</name>
    </ligand>
</feature>
<organism evidence="13 14">
    <name type="scientific">Rheinheimera mesophila</name>
    <dbReference type="NCBI Taxonomy" id="1547515"/>
    <lineage>
        <taxon>Bacteria</taxon>
        <taxon>Pseudomonadati</taxon>
        <taxon>Pseudomonadota</taxon>
        <taxon>Gammaproteobacteria</taxon>
        <taxon>Chromatiales</taxon>
        <taxon>Chromatiaceae</taxon>
        <taxon>Rheinheimera</taxon>
    </lineage>
</organism>
<dbReference type="Pfam" id="PF00984">
    <property type="entry name" value="UDPG_MGDP_dh"/>
    <property type="match status" value="1"/>
</dbReference>
<comment type="similarity">
    <text evidence="3 8">Belongs to the UDP-glucose/GDP-mannose dehydrogenase family.</text>
</comment>
<feature type="binding site" evidence="10">
    <location>
        <position position="388"/>
    </location>
    <ligand>
        <name>substrate</name>
    </ligand>
</feature>
<feature type="domain" description="UDP-glucose/GDP-mannose dehydrogenase C-terminal" evidence="12">
    <location>
        <begin position="300"/>
        <end position="387"/>
    </location>
</feature>
<evidence type="ECO:0000256" key="3">
    <source>
        <dbReference type="ARBA" id="ARBA00006601"/>
    </source>
</evidence>
<dbReference type="SUPFAM" id="SSF48179">
    <property type="entry name" value="6-phosphogluconate dehydrogenase C-terminal domain-like"/>
    <property type="match status" value="1"/>
</dbReference>
<dbReference type="UniPathway" id="UPA00038">
    <property type="reaction ID" value="UER00491"/>
</dbReference>
<evidence type="ECO:0000256" key="4">
    <source>
        <dbReference type="ARBA" id="ARBA00012954"/>
    </source>
</evidence>
<keyword evidence="14" id="KW-1185">Reference proteome</keyword>
<evidence type="ECO:0000256" key="5">
    <source>
        <dbReference type="ARBA" id="ARBA00023002"/>
    </source>
</evidence>
<dbReference type="Gene3D" id="1.10.1040.10">
    <property type="entry name" value="N-(1-d-carboxylethyl)-l-norvaline Dehydrogenase, domain 2"/>
    <property type="match status" value="1"/>
</dbReference>
<dbReference type="RefSeq" id="WP_046520983.1">
    <property type="nucleotide sequence ID" value="NZ_LAVS01000088.1"/>
</dbReference>
<evidence type="ECO:0000256" key="6">
    <source>
        <dbReference type="ARBA" id="ARBA00023027"/>
    </source>
</evidence>
<dbReference type="Pfam" id="PF03720">
    <property type="entry name" value="UDPG_MGDP_dh_C"/>
    <property type="match status" value="1"/>
</dbReference>
<dbReference type="SUPFAM" id="SSF52413">
    <property type="entry name" value="UDP-glucose/GDP-mannose dehydrogenase C-terminal domain"/>
    <property type="match status" value="1"/>
</dbReference>
<evidence type="ECO:0000256" key="9">
    <source>
        <dbReference type="PIRSR" id="PIRSR500134-1"/>
    </source>
</evidence>
<proteinExistence type="inferred from homology"/>
<dbReference type="EC" id="1.1.1.22" evidence="4 8"/>
<comment type="catalytic activity">
    <reaction evidence="7 8">
        <text>UDP-alpha-D-glucose + 2 NAD(+) + H2O = UDP-alpha-D-glucuronate + 2 NADH + 3 H(+)</text>
        <dbReference type="Rhea" id="RHEA:23596"/>
        <dbReference type="ChEBI" id="CHEBI:15377"/>
        <dbReference type="ChEBI" id="CHEBI:15378"/>
        <dbReference type="ChEBI" id="CHEBI:57540"/>
        <dbReference type="ChEBI" id="CHEBI:57945"/>
        <dbReference type="ChEBI" id="CHEBI:58052"/>
        <dbReference type="ChEBI" id="CHEBI:58885"/>
        <dbReference type="EC" id="1.1.1.22"/>
    </reaction>
</comment>
<dbReference type="InterPro" id="IPR014026">
    <property type="entry name" value="UDP-Glc/GDP-Man_DH_dimer"/>
</dbReference>
<dbReference type="InterPro" id="IPR008927">
    <property type="entry name" value="6-PGluconate_DH-like_C_sf"/>
</dbReference>
<dbReference type="Gene3D" id="3.40.50.720">
    <property type="entry name" value="NAD(P)-binding Rossmann-like Domain"/>
    <property type="match status" value="2"/>
</dbReference>
<feature type="binding site" evidence="11">
    <location>
        <position position="256"/>
    </location>
    <ligand>
        <name>NAD(+)</name>
        <dbReference type="ChEBI" id="CHEBI:57540"/>
    </ligand>
</feature>
<dbReference type="FunFam" id="3.40.50.720:FF:000400">
    <property type="entry name" value="UDP-glucose 6-dehydrogenase"/>
    <property type="match status" value="1"/>
</dbReference>
<dbReference type="InterPro" id="IPR036220">
    <property type="entry name" value="UDP-Glc/GDP-Man_DH_C_sf"/>
</dbReference>
<dbReference type="GO" id="GO:0006065">
    <property type="term" value="P:UDP-glucuronate biosynthetic process"/>
    <property type="evidence" value="ECO:0007669"/>
    <property type="project" value="UniProtKB-UniPathway"/>
</dbReference>
<feature type="binding site" evidence="10">
    <location>
        <begin position="242"/>
        <end position="246"/>
    </location>
    <ligand>
        <name>substrate</name>
    </ligand>
</feature>
<accession>A0A3P3QSA0</accession>
<comment type="pathway">
    <text evidence="2">Bacterial outer membrane biogenesis; lipopolysaccharide biosynthesis.</text>
</comment>
<dbReference type="InterPro" id="IPR028357">
    <property type="entry name" value="UDPglc_DH_bac"/>
</dbReference>
<evidence type="ECO:0000256" key="7">
    <source>
        <dbReference type="ARBA" id="ARBA00047473"/>
    </source>
</evidence>
<feature type="binding site" evidence="10">
    <location>
        <position position="250"/>
    </location>
    <ligand>
        <name>substrate</name>
    </ligand>
</feature>
<dbReference type="PANTHER" id="PTHR43750">
    <property type="entry name" value="UDP-GLUCOSE 6-DEHYDROGENASE TUAD"/>
    <property type="match status" value="1"/>
</dbReference>
<evidence type="ECO:0000256" key="10">
    <source>
        <dbReference type="PIRSR" id="PIRSR500134-2"/>
    </source>
</evidence>
<evidence type="ECO:0000256" key="1">
    <source>
        <dbReference type="ARBA" id="ARBA00004701"/>
    </source>
</evidence>
<feature type="binding site" evidence="11">
    <location>
        <position position="29"/>
    </location>
    <ligand>
        <name>NAD(+)</name>
        <dbReference type="ChEBI" id="CHEBI:57540"/>
    </ligand>
</feature>
<feature type="binding site" evidence="11">
    <location>
        <position position="145"/>
    </location>
    <ligand>
        <name>NAD(+)</name>
        <dbReference type="ChEBI" id="CHEBI:57540"/>
    </ligand>
</feature>
<dbReference type="FunFam" id="1.10.1040.10:FF:000026">
    <property type="entry name" value="UDP-glucose 6-dehydrogenase"/>
    <property type="match status" value="1"/>
</dbReference>
<evidence type="ECO:0000256" key="11">
    <source>
        <dbReference type="PIRSR" id="PIRSR500134-3"/>
    </source>
</evidence>
<keyword evidence="5 8" id="KW-0560">Oxidoreductase</keyword>
<feature type="binding site" evidence="10">
    <location>
        <begin position="142"/>
        <end position="145"/>
    </location>
    <ligand>
        <name>substrate</name>
    </ligand>
</feature>
<feature type="binding site" evidence="11">
    <location>
        <position position="118"/>
    </location>
    <ligand>
        <name>NAD(+)</name>
        <dbReference type="ChEBI" id="CHEBI:57540"/>
    </ligand>
</feature>
<evidence type="ECO:0000256" key="8">
    <source>
        <dbReference type="PIRNR" id="PIRNR000124"/>
    </source>
</evidence>
<feature type="binding site" evidence="11">
    <location>
        <position position="34"/>
    </location>
    <ligand>
        <name>NAD(+)</name>
        <dbReference type="ChEBI" id="CHEBI:57540"/>
    </ligand>
</feature>
<dbReference type="Pfam" id="PF03721">
    <property type="entry name" value="UDPG_MGDP_dh_N"/>
    <property type="match status" value="1"/>
</dbReference>
<keyword evidence="6 8" id="KW-0520">NAD</keyword>
<dbReference type="EMBL" id="RRCF01000001">
    <property type="protein sequence ID" value="RRJ24087.1"/>
    <property type="molecule type" value="Genomic_DNA"/>
</dbReference>
<evidence type="ECO:0000313" key="14">
    <source>
        <dbReference type="Proteomes" id="UP000276260"/>
    </source>
</evidence>
<evidence type="ECO:0000313" key="13">
    <source>
        <dbReference type="EMBL" id="RRJ24087.1"/>
    </source>
</evidence>
<dbReference type="InterPro" id="IPR013328">
    <property type="entry name" value="6PGD_dom2"/>
</dbReference>
<dbReference type="InterPro" id="IPR014027">
    <property type="entry name" value="UDP-Glc/GDP-Man_DH_C"/>
</dbReference>
<feature type="binding site" evidence="11">
    <location>
        <position position="83"/>
    </location>
    <ligand>
        <name>NAD(+)</name>
        <dbReference type="ChEBI" id="CHEBI:57540"/>
    </ligand>
</feature>
<dbReference type="AlphaFoldDB" id="A0A3P3QSA0"/>
<dbReference type="InterPro" id="IPR001732">
    <property type="entry name" value="UDP-Glc/GDP-Man_DH_N"/>
</dbReference>
<dbReference type="PIRSF" id="PIRSF000124">
    <property type="entry name" value="UDPglc_GDPman_dh"/>
    <property type="match status" value="1"/>
</dbReference>
<sequence length="388" mass="43318">MKIAIAGTGYVGLSNAMLLAQHHQVVAVDIVDWKVELLNNQKSPIEDKEISDFLQNKALHFTATLDKNLAYEGADFVIIATPTDYDPETNYFNTKSVEAVISDVMSINPNAVMVIKSTVPVGYTAAARERFGTSNLIFSPEFLREGRALYDNLYPSRIIVGERSERAEQFAGLLKQGAIKQDVAVLFTDSTEAEAIKLFSNTYLAMRVAYFNELDSYAESHGLDSRQIIEGVGLDPRIGSHYNNPSFGYGGYCLPKDTKQLLANYRNVPNNMIQAIVDANRTRKDFIADSIMRKNPEVVGIYRLVMKSGSDNFRASAIQGIMKRLKAKGIEVVIYEPELKEATFFNSKVLTNLDEFKRCSDVIVANRRSPALEDVESKVYTRDLFGSD</sequence>
<dbReference type="GO" id="GO:0003979">
    <property type="term" value="F:UDP-glucose 6-dehydrogenase activity"/>
    <property type="evidence" value="ECO:0007669"/>
    <property type="project" value="UniProtKB-EC"/>
</dbReference>
<dbReference type="GO" id="GO:0051287">
    <property type="term" value="F:NAD binding"/>
    <property type="evidence" value="ECO:0007669"/>
    <property type="project" value="InterPro"/>
</dbReference>
<comment type="pathway">
    <text evidence="1">Nucleotide-sugar biosynthesis; UDP-alpha-D-glucuronate biosynthesis; UDP-alpha-D-glucuronate from UDP-alpha-D-glucose: step 1/1.</text>
</comment>
<dbReference type="SUPFAM" id="SSF51735">
    <property type="entry name" value="NAD(P)-binding Rossmann-fold domains"/>
    <property type="match status" value="1"/>
</dbReference>
<dbReference type="InterPro" id="IPR036291">
    <property type="entry name" value="NAD(P)-bd_dom_sf"/>
</dbReference>
<feature type="binding site" evidence="11">
    <location>
        <position position="314"/>
    </location>
    <ligand>
        <name>NAD(+)</name>
        <dbReference type="ChEBI" id="CHEBI:57540"/>
    </ligand>
</feature>
<dbReference type="SMART" id="SM00984">
    <property type="entry name" value="UDPG_MGDP_dh_C"/>
    <property type="match status" value="1"/>
</dbReference>